<evidence type="ECO:0000313" key="6">
    <source>
        <dbReference type="EMBL" id="WAR07815.1"/>
    </source>
</evidence>
<keyword evidence="5" id="KW-0539">Nucleus</keyword>
<dbReference type="Gene3D" id="3.30.70.2970">
    <property type="entry name" value="Protein of unknown function (DUF541), domain 2"/>
    <property type="match status" value="1"/>
</dbReference>
<keyword evidence="8" id="KW-1185">Reference proteome</keyword>
<accession>A0ABY7EGY9</accession>
<reference evidence="7" key="1">
    <citation type="submission" date="2022-11" db="EMBL/GenBank/DDBJ databases">
        <title>Centuries of genome instability and evolution in soft-shell clam transmissible cancer (bioRxiv).</title>
        <authorList>
            <person name="Hart S.F.M."/>
            <person name="Yonemitsu M.A."/>
            <person name="Giersch R.M."/>
            <person name="Beal B.F."/>
            <person name="Arriagada G."/>
            <person name="Davis B.W."/>
            <person name="Ostrander E.A."/>
            <person name="Goff S.P."/>
            <person name="Metzger M.J."/>
        </authorList>
    </citation>
    <scope>NUCLEOTIDE SEQUENCE</scope>
    <source>
        <strain evidence="7">MELC-2E11</strain>
        <tissue evidence="7">Siphon/mantle</tissue>
    </source>
</reference>
<proteinExistence type="inferred from homology"/>
<evidence type="ECO:0000256" key="1">
    <source>
        <dbReference type="ARBA" id="ARBA00004123"/>
    </source>
</evidence>
<dbReference type="PANTHER" id="PTHR18842:SF2">
    <property type="entry name" value="INTERLEUKIN-1 RECEPTOR-ASSOCIATED KINASE 1-BINDING PROTEIN 1"/>
    <property type="match status" value="1"/>
</dbReference>
<keyword evidence="4" id="KW-0963">Cytoplasm</keyword>
<dbReference type="Pfam" id="PF04402">
    <property type="entry name" value="SIMPL"/>
    <property type="match status" value="1"/>
</dbReference>
<name>A0ABY7EGY9_MYAAR</name>
<dbReference type="Gene3D" id="3.30.110.170">
    <property type="entry name" value="Protein of unknown function (DUF541), domain 1"/>
    <property type="match status" value="1"/>
</dbReference>
<dbReference type="EMBL" id="CP111017">
    <property type="protein sequence ID" value="WAR07928.1"/>
    <property type="molecule type" value="Genomic_DNA"/>
</dbReference>
<comment type="subcellular location">
    <subcellularLocation>
        <location evidence="2">Cytoplasm</location>
    </subcellularLocation>
    <subcellularLocation>
        <location evidence="1">Nucleus</location>
    </subcellularLocation>
</comment>
<sequence>MTFYSPSKVFASVQTKSISLTGEQTSQNSKMISDRMYANNPYSQGSEKSDRIIKVTAVGEVSLPPDRCRVTVKIHSQKDNVQDVKNSVQRRLDYVVQTFQNQNIKEADIKIHKLMRRLEGMYDMVTEVIVVFLDFHKCQSACNLLVEKLDEAVTVGTPEFFHAGTTLETLRQQASLLSIHNAKQKAQEMAKFVHQAVGKPICIQEEENREWEGQIEGVSDIENRPTLQQSIAMATVTVSCRVAVTFELKPKVKTKNNKD</sequence>
<organism evidence="7 8">
    <name type="scientific">Mya arenaria</name>
    <name type="common">Soft-shell clam</name>
    <dbReference type="NCBI Taxonomy" id="6604"/>
    <lineage>
        <taxon>Eukaryota</taxon>
        <taxon>Metazoa</taxon>
        <taxon>Spiralia</taxon>
        <taxon>Lophotrochozoa</taxon>
        <taxon>Mollusca</taxon>
        <taxon>Bivalvia</taxon>
        <taxon>Autobranchia</taxon>
        <taxon>Heteroconchia</taxon>
        <taxon>Euheterodonta</taxon>
        <taxon>Imparidentia</taxon>
        <taxon>Neoheterodontei</taxon>
        <taxon>Myida</taxon>
        <taxon>Myoidea</taxon>
        <taxon>Myidae</taxon>
        <taxon>Mya</taxon>
    </lineage>
</organism>
<comment type="similarity">
    <text evidence="3">Belongs to the IRAK1BP1 family.</text>
</comment>
<evidence type="ECO:0000256" key="4">
    <source>
        <dbReference type="ARBA" id="ARBA00022490"/>
    </source>
</evidence>
<dbReference type="Proteomes" id="UP001164746">
    <property type="component" value="Chromosome 6"/>
</dbReference>
<evidence type="ECO:0000313" key="8">
    <source>
        <dbReference type="Proteomes" id="UP001164746"/>
    </source>
</evidence>
<protein>
    <submittedName>
        <fullName evidence="7">IKBP1-like protein</fullName>
    </submittedName>
</protein>
<evidence type="ECO:0000256" key="3">
    <source>
        <dbReference type="ARBA" id="ARBA00005509"/>
    </source>
</evidence>
<dbReference type="PANTHER" id="PTHR18842">
    <property type="entry name" value="INTERLEUKIN-1 RECEPTOR-ASSOCIATED KINASE 1-BINDING PROTEIN 1"/>
    <property type="match status" value="1"/>
</dbReference>
<dbReference type="InterPro" id="IPR030312">
    <property type="entry name" value="IRAK1BP1"/>
</dbReference>
<evidence type="ECO:0000313" key="7">
    <source>
        <dbReference type="EMBL" id="WAR07928.1"/>
    </source>
</evidence>
<dbReference type="EMBL" id="CP111017">
    <property type="protein sequence ID" value="WAR07815.1"/>
    <property type="molecule type" value="Genomic_DNA"/>
</dbReference>
<gene>
    <name evidence="6" type="ORF">MAR_017773</name>
    <name evidence="7" type="ORF">MAR_017886</name>
</gene>
<evidence type="ECO:0000256" key="2">
    <source>
        <dbReference type="ARBA" id="ARBA00004496"/>
    </source>
</evidence>
<evidence type="ECO:0000256" key="5">
    <source>
        <dbReference type="ARBA" id="ARBA00023242"/>
    </source>
</evidence>
<dbReference type="InterPro" id="IPR007497">
    <property type="entry name" value="SIMPL/DUF541"/>
</dbReference>